<protein>
    <recommendedName>
        <fullName evidence="4">SHOCT domain-containing protein</fullName>
    </recommendedName>
</protein>
<dbReference type="Proteomes" id="UP000636793">
    <property type="component" value="Unassembled WGS sequence"/>
</dbReference>
<gene>
    <name evidence="2" type="ORF">GCM10011492_26820</name>
</gene>
<keyword evidence="1" id="KW-0812">Transmembrane</keyword>
<organism evidence="2 3">
    <name type="scientific">Flexivirga endophytica</name>
    <dbReference type="NCBI Taxonomy" id="1849103"/>
    <lineage>
        <taxon>Bacteria</taxon>
        <taxon>Bacillati</taxon>
        <taxon>Actinomycetota</taxon>
        <taxon>Actinomycetes</taxon>
        <taxon>Micrococcales</taxon>
        <taxon>Dermacoccaceae</taxon>
        <taxon>Flexivirga</taxon>
    </lineage>
</organism>
<evidence type="ECO:0000313" key="3">
    <source>
        <dbReference type="Proteomes" id="UP000636793"/>
    </source>
</evidence>
<sequence>MMGWSDGVDNADAWMTVCGFVVGVALLACTIVLIRASYRDRSQEPLSEAERALRLRLARGEIDVDEFLREQSVLRR</sequence>
<evidence type="ECO:0008006" key="4">
    <source>
        <dbReference type="Google" id="ProtNLM"/>
    </source>
</evidence>
<keyword evidence="3" id="KW-1185">Reference proteome</keyword>
<keyword evidence="1" id="KW-1133">Transmembrane helix</keyword>
<reference evidence="2" key="2">
    <citation type="submission" date="2020-09" db="EMBL/GenBank/DDBJ databases">
        <authorList>
            <person name="Sun Q."/>
            <person name="Zhou Y."/>
        </authorList>
    </citation>
    <scope>NUCLEOTIDE SEQUENCE</scope>
    <source>
        <strain evidence="2">CGMCC 1.15085</strain>
    </source>
</reference>
<keyword evidence="1" id="KW-0472">Membrane</keyword>
<dbReference type="AlphaFoldDB" id="A0A916T8W3"/>
<dbReference type="EMBL" id="BMHI01000004">
    <property type="protein sequence ID" value="GGB34792.1"/>
    <property type="molecule type" value="Genomic_DNA"/>
</dbReference>
<feature type="transmembrane region" description="Helical" evidence="1">
    <location>
        <begin position="13"/>
        <end position="34"/>
    </location>
</feature>
<proteinExistence type="predicted"/>
<comment type="caution">
    <text evidence="2">The sequence shown here is derived from an EMBL/GenBank/DDBJ whole genome shotgun (WGS) entry which is preliminary data.</text>
</comment>
<accession>A0A916T8W3</accession>
<evidence type="ECO:0000256" key="1">
    <source>
        <dbReference type="SAM" id="Phobius"/>
    </source>
</evidence>
<name>A0A916T8W3_9MICO</name>
<reference evidence="2" key="1">
    <citation type="journal article" date="2014" name="Int. J. Syst. Evol. Microbiol.">
        <title>Complete genome sequence of Corynebacterium casei LMG S-19264T (=DSM 44701T), isolated from a smear-ripened cheese.</title>
        <authorList>
            <consortium name="US DOE Joint Genome Institute (JGI-PGF)"/>
            <person name="Walter F."/>
            <person name="Albersmeier A."/>
            <person name="Kalinowski J."/>
            <person name="Ruckert C."/>
        </authorList>
    </citation>
    <scope>NUCLEOTIDE SEQUENCE</scope>
    <source>
        <strain evidence="2">CGMCC 1.15085</strain>
    </source>
</reference>
<evidence type="ECO:0000313" key="2">
    <source>
        <dbReference type="EMBL" id="GGB34792.1"/>
    </source>
</evidence>